<reference evidence="1 2" key="1">
    <citation type="submission" date="2024-05" db="EMBL/GenBank/DDBJ databases">
        <title>The mechanism of isolation and screening of efficient mineral weathering bacteria priestia aryabhattai c4-10 with weathered biotite.</title>
        <authorList>
            <person name="Yang S."/>
        </authorList>
    </citation>
    <scope>NUCLEOTIDE SEQUENCE [LARGE SCALE GENOMIC DNA]</scope>
    <source>
        <strain evidence="1 2">C4-10</strain>
    </source>
</reference>
<evidence type="ECO:0000313" key="2">
    <source>
        <dbReference type="Proteomes" id="UP001418804"/>
    </source>
</evidence>
<dbReference type="RefSeq" id="WP_048019285.1">
    <property type="nucleotide sequence ID" value="NZ_CP025621.1"/>
</dbReference>
<dbReference type="Proteomes" id="UP001418804">
    <property type="component" value="Unassembled WGS sequence"/>
</dbReference>
<gene>
    <name evidence="1" type="ORF">ABDD91_08975</name>
</gene>
<proteinExistence type="predicted"/>
<dbReference type="AlphaFoldDB" id="A0ABD5KP60"/>
<evidence type="ECO:0000313" key="1">
    <source>
        <dbReference type="EMBL" id="MEN3152964.1"/>
    </source>
</evidence>
<name>A0ABD5KP60_PRIAR</name>
<reference evidence="1 2" key="2">
    <citation type="submission" date="2024-05" db="EMBL/GenBank/DDBJ databases">
        <authorList>
            <person name="Zheng X."/>
        </authorList>
    </citation>
    <scope>NUCLEOTIDE SEQUENCE [LARGE SCALE GENOMIC DNA]</scope>
    <source>
        <strain evidence="1 2">C4-10</strain>
    </source>
</reference>
<protein>
    <submittedName>
        <fullName evidence="1">Uncharacterized protein</fullName>
    </submittedName>
</protein>
<organism evidence="1 2">
    <name type="scientific">Priestia aryabhattai</name>
    <name type="common">Bacillus aryabhattai</name>
    <dbReference type="NCBI Taxonomy" id="412384"/>
    <lineage>
        <taxon>Bacteria</taxon>
        <taxon>Bacillati</taxon>
        <taxon>Bacillota</taxon>
        <taxon>Bacilli</taxon>
        <taxon>Bacillales</taxon>
        <taxon>Bacillaceae</taxon>
        <taxon>Priestia</taxon>
    </lineage>
</organism>
<sequence length="143" mass="16576">MSLDPNKTYHLVDVHSGKGLSYEVYASYDYVREVEGAGTALKFEPVDDFGSYKIRMTGSHWDNYNYLTKSGKEWIYLDTKDNATVWTFQRDNEGDLTRIWQQGHGRTANWRYYESGSKKWLGTDEDTDDIHSPTKRFKIIAAG</sequence>
<comment type="caution">
    <text evidence="1">The sequence shown here is derived from an EMBL/GenBank/DDBJ whole genome shotgun (WGS) entry which is preliminary data.</text>
</comment>
<dbReference type="EMBL" id="JBDIVD010000001">
    <property type="protein sequence ID" value="MEN3152964.1"/>
    <property type="molecule type" value="Genomic_DNA"/>
</dbReference>
<accession>A0ABD5KP60</accession>